<dbReference type="InParanoid" id="A0A1Y1XVC9"/>
<keyword evidence="3" id="KW-1185">Reference proteome</keyword>
<dbReference type="Proteomes" id="UP000193498">
    <property type="component" value="Unassembled WGS sequence"/>
</dbReference>
<accession>A0A1Y1XVC9</accession>
<organism evidence="2 3">
    <name type="scientific">Basidiobolus meristosporus CBS 931.73</name>
    <dbReference type="NCBI Taxonomy" id="1314790"/>
    <lineage>
        <taxon>Eukaryota</taxon>
        <taxon>Fungi</taxon>
        <taxon>Fungi incertae sedis</taxon>
        <taxon>Zoopagomycota</taxon>
        <taxon>Entomophthoromycotina</taxon>
        <taxon>Basidiobolomycetes</taxon>
        <taxon>Basidiobolales</taxon>
        <taxon>Basidiobolaceae</taxon>
        <taxon>Basidiobolus</taxon>
    </lineage>
</organism>
<protein>
    <recommendedName>
        <fullName evidence="4">Ankyrin</fullName>
    </recommendedName>
</protein>
<sequence length="117" mass="13195">MSYLNSQVAKAKYSSYEYAKKMVHLMAKEDIAISREVMTLVEVMFGNAENATMLVDSFTEPIETLPIIWRRALLHWACAKGCASLVSILEEEVDINQRDDQQERTGVNSICGGGDRY</sequence>
<evidence type="ECO:0000313" key="3">
    <source>
        <dbReference type="Proteomes" id="UP000193498"/>
    </source>
</evidence>
<name>A0A1Y1XVC9_9FUNG</name>
<evidence type="ECO:0000256" key="1">
    <source>
        <dbReference type="SAM" id="MobiDB-lite"/>
    </source>
</evidence>
<dbReference type="AlphaFoldDB" id="A0A1Y1XVC9"/>
<gene>
    <name evidence="2" type="ORF">K493DRAFT_357759</name>
</gene>
<feature type="region of interest" description="Disordered" evidence="1">
    <location>
        <begin position="98"/>
        <end position="117"/>
    </location>
</feature>
<evidence type="ECO:0008006" key="4">
    <source>
        <dbReference type="Google" id="ProtNLM"/>
    </source>
</evidence>
<dbReference type="EMBL" id="MCFE01000426">
    <property type="protein sequence ID" value="ORX89708.1"/>
    <property type="molecule type" value="Genomic_DNA"/>
</dbReference>
<comment type="caution">
    <text evidence="2">The sequence shown here is derived from an EMBL/GenBank/DDBJ whole genome shotgun (WGS) entry which is preliminary data.</text>
</comment>
<evidence type="ECO:0000313" key="2">
    <source>
        <dbReference type="EMBL" id="ORX89708.1"/>
    </source>
</evidence>
<reference evidence="2 3" key="1">
    <citation type="submission" date="2016-07" db="EMBL/GenBank/DDBJ databases">
        <title>Pervasive Adenine N6-methylation of Active Genes in Fungi.</title>
        <authorList>
            <consortium name="DOE Joint Genome Institute"/>
            <person name="Mondo S.J."/>
            <person name="Dannebaum R.O."/>
            <person name="Kuo R.C."/>
            <person name="Labutti K."/>
            <person name="Haridas S."/>
            <person name="Kuo A."/>
            <person name="Salamov A."/>
            <person name="Ahrendt S.R."/>
            <person name="Lipzen A."/>
            <person name="Sullivan W."/>
            <person name="Andreopoulos W.B."/>
            <person name="Clum A."/>
            <person name="Lindquist E."/>
            <person name="Daum C."/>
            <person name="Ramamoorthy G.K."/>
            <person name="Gryganskyi A."/>
            <person name="Culley D."/>
            <person name="Magnuson J.K."/>
            <person name="James T.Y."/>
            <person name="O'Malley M.A."/>
            <person name="Stajich J.E."/>
            <person name="Spatafora J.W."/>
            <person name="Visel A."/>
            <person name="Grigoriev I.V."/>
        </authorList>
    </citation>
    <scope>NUCLEOTIDE SEQUENCE [LARGE SCALE GENOMIC DNA]</scope>
    <source>
        <strain evidence="2 3">CBS 931.73</strain>
    </source>
</reference>
<proteinExistence type="predicted"/>